<dbReference type="Proteomes" id="UP001144096">
    <property type="component" value="Unassembled WGS sequence"/>
</dbReference>
<sequence>MTTPVREAEQAASVAVVIGPGGVGKTALAVQWASSHTSRFPDGQLYVDLRGFSSDSTAVTPVDALGLFLRALGTPPDQVPTTLAERVSAYRTITAARQVLLLVLVDNATSAEQVRPLIPTSTRSVVLVTSRLQQDGLFADGAHLVKVPPLPHADAVALLTRLIGEHRAAREPDALAELAQLCGRFPIALRVAAARLITRQRWSVLRVVTRLRDERSRLAALSHPTTAADSMTALFDWSYHYLEPHAAELYRLLGELPAAEFGVGVAAAVTGLTEPEVGHGLQVLVDASLLEEVDLDRYRFHDLVRLHARTQPDQRRYEVIPRAGAWYLQEMTRANLVIIPASMRWRVSPVAGQLAGEPAKFDTDGAALDWLARELPNVLAVLEEGAADRHDELAWQLCEALWELMLYRKPLPESLRAHELGITAAQRCGNPVAESRLRHQLGRVYLDLGQWDSAEAQTRHAIELARDAADRRTESAAVEQLGRVAQARGDVDTAIAHYRTSLGIEADLGIDRGVAARHRRIGDALLQAGRDADAQPHLQTALEMLTKFGDDKDQARVTLGLARIHARAGHQDTAVALLTTARQVLRRTGSAAYEANVLVALAEVAQLDGGIDQARGYLSEAVEVLQDLGGDSLDRALAALAALDHADPPRAEGNPGPA</sequence>
<dbReference type="PROSITE" id="PS50005">
    <property type="entry name" value="TPR"/>
    <property type="match status" value="1"/>
</dbReference>
<dbReference type="RefSeq" id="WP_257924886.1">
    <property type="nucleotide sequence ID" value="NZ_JAMXQV010000024.1"/>
</dbReference>
<dbReference type="AlphaFoldDB" id="A0A9X2NGE9"/>
<evidence type="ECO:0000313" key="3">
    <source>
        <dbReference type="Proteomes" id="UP001144096"/>
    </source>
</evidence>
<dbReference type="SMART" id="SM00028">
    <property type="entry name" value="TPR"/>
    <property type="match status" value="5"/>
</dbReference>
<accession>A0A9X2NGE9</accession>
<dbReference type="SUPFAM" id="SSF52540">
    <property type="entry name" value="P-loop containing nucleoside triphosphate hydrolases"/>
    <property type="match status" value="1"/>
</dbReference>
<evidence type="ECO:0000313" key="2">
    <source>
        <dbReference type="EMBL" id="MCR6488326.1"/>
    </source>
</evidence>
<gene>
    <name evidence="2" type="ORF">M8542_36400</name>
</gene>
<comment type="caution">
    <text evidence="2">The sequence shown here is derived from an EMBL/GenBank/DDBJ whole genome shotgun (WGS) entry which is preliminary data.</text>
</comment>
<feature type="repeat" description="TPR" evidence="1">
    <location>
        <begin position="435"/>
        <end position="468"/>
    </location>
</feature>
<dbReference type="PANTHER" id="PTHR47691:SF3">
    <property type="entry name" value="HTH-TYPE TRANSCRIPTIONAL REGULATOR RV0890C-RELATED"/>
    <property type="match status" value="1"/>
</dbReference>
<keyword evidence="3" id="KW-1185">Reference proteome</keyword>
<dbReference type="PANTHER" id="PTHR47691">
    <property type="entry name" value="REGULATOR-RELATED"/>
    <property type="match status" value="1"/>
</dbReference>
<dbReference type="InterPro" id="IPR019734">
    <property type="entry name" value="TPR_rpt"/>
</dbReference>
<name>A0A9X2NGE9_9PSEU</name>
<dbReference type="Pfam" id="PF13424">
    <property type="entry name" value="TPR_12"/>
    <property type="match status" value="1"/>
</dbReference>
<protein>
    <submittedName>
        <fullName evidence="2">Tetratricopeptide repeat protein</fullName>
    </submittedName>
</protein>
<keyword evidence="1" id="KW-0802">TPR repeat</keyword>
<dbReference type="InterPro" id="IPR011990">
    <property type="entry name" value="TPR-like_helical_dom_sf"/>
</dbReference>
<reference evidence="2" key="1">
    <citation type="submission" date="2022-06" db="EMBL/GenBank/DDBJ databases">
        <title>Amycolatopsis iheyaensis sp. nov., a new species of the genus Amycolatopsis isolated from soil in Iheya island, Japan.</title>
        <authorList>
            <person name="Ngamcharungchit C."/>
            <person name="Kanto H."/>
            <person name="Take A."/>
            <person name="Intra B."/>
            <person name="Matsumoto A."/>
            <person name="Panbangred W."/>
            <person name="Inahashi Y."/>
        </authorList>
    </citation>
    <scope>NUCLEOTIDE SEQUENCE</scope>
    <source>
        <strain evidence="2">OK19-0408</strain>
    </source>
</reference>
<dbReference type="Pfam" id="PF13181">
    <property type="entry name" value="TPR_8"/>
    <property type="match status" value="1"/>
</dbReference>
<dbReference type="SUPFAM" id="SSF48452">
    <property type="entry name" value="TPR-like"/>
    <property type="match status" value="1"/>
</dbReference>
<dbReference type="Gene3D" id="3.40.50.300">
    <property type="entry name" value="P-loop containing nucleotide triphosphate hydrolases"/>
    <property type="match status" value="1"/>
</dbReference>
<dbReference type="InterPro" id="IPR027417">
    <property type="entry name" value="P-loop_NTPase"/>
</dbReference>
<proteinExistence type="predicted"/>
<dbReference type="EMBL" id="JAMXQV010000024">
    <property type="protein sequence ID" value="MCR6488326.1"/>
    <property type="molecule type" value="Genomic_DNA"/>
</dbReference>
<organism evidence="2 3">
    <name type="scientific">Amycolatopsis iheyensis</name>
    <dbReference type="NCBI Taxonomy" id="2945988"/>
    <lineage>
        <taxon>Bacteria</taxon>
        <taxon>Bacillati</taxon>
        <taxon>Actinomycetota</taxon>
        <taxon>Actinomycetes</taxon>
        <taxon>Pseudonocardiales</taxon>
        <taxon>Pseudonocardiaceae</taxon>
        <taxon>Amycolatopsis</taxon>
    </lineage>
</organism>
<dbReference type="Gene3D" id="1.25.40.10">
    <property type="entry name" value="Tetratricopeptide repeat domain"/>
    <property type="match status" value="1"/>
</dbReference>
<evidence type="ECO:0000256" key="1">
    <source>
        <dbReference type="PROSITE-ProRule" id="PRU00339"/>
    </source>
</evidence>